<feature type="non-terminal residue" evidence="3">
    <location>
        <position position="259"/>
    </location>
</feature>
<gene>
    <name evidence="3" type="ORF">METZ01_LOCUS362800</name>
</gene>
<dbReference type="PANTHER" id="PTHR43000">
    <property type="entry name" value="DTDP-D-GLUCOSE 4,6-DEHYDRATASE-RELATED"/>
    <property type="match status" value="1"/>
</dbReference>
<evidence type="ECO:0000256" key="1">
    <source>
        <dbReference type="ARBA" id="ARBA00007637"/>
    </source>
</evidence>
<dbReference type="EMBL" id="UINC01129506">
    <property type="protein sequence ID" value="SVD09946.1"/>
    <property type="molecule type" value="Genomic_DNA"/>
</dbReference>
<dbReference type="AlphaFoldDB" id="A0A382SJA7"/>
<dbReference type="InterPro" id="IPR001509">
    <property type="entry name" value="Epimerase_deHydtase"/>
</dbReference>
<sequence length="259" mass="29358">MTSILITGAGGFIGANLANKLSQSKNDVTLLVRKKTDLWRVNHEISKSKIKYVDILNKKDLFNKIKEIKPDVVYHSATYGIHPSQKDYENAIRTNLIGTNNLLESLSRYNDLQKFVNIGTAFEYGSKKEPLKETDMPNPRTFYGITKNAQTNISQYFASEKNLPTISFRIFSTYGRYDEPGRLISDLMYSMINKTKVNITSKNTVRDLIYIDDVIDALLLGSRKKSPVGEIFNIGTGKGYSLKQIVEILQDITNEKLNI</sequence>
<dbReference type="InterPro" id="IPR036291">
    <property type="entry name" value="NAD(P)-bd_dom_sf"/>
</dbReference>
<reference evidence="3" key="1">
    <citation type="submission" date="2018-05" db="EMBL/GenBank/DDBJ databases">
        <authorList>
            <person name="Lanie J.A."/>
            <person name="Ng W.-L."/>
            <person name="Kazmierczak K.M."/>
            <person name="Andrzejewski T.M."/>
            <person name="Davidsen T.M."/>
            <person name="Wayne K.J."/>
            <person name="Tettelin H."/>
            <person name="Glass J.I."/>
            <person name="Rusch D."/>
            <person name="Podicherti R."/>
            <person name="Tsui H.-C.T."/>
            <person name="Winkler M.E."/>
        </authorList>
    </citation>
    <scope>NUCLEOTIDE SEQUENCE</scope>
</reference>
<dbReference type="Gene3D" id="3.40.50.720">
    <property type="entry name" value="NAD(P)-binding Rossmann-like Domain"/>
    <property type="match status" value="1"/>
</dbReference>
<name>A0A382SJA7_9ZZZZ</name>
<dbReference type="SUPFAM" id="SSF51735">
    <property type="entry name" value="NAD(P)-binding Rossmann-fold domains"/>
    <property type="match status" value="1"/>
</dbReference>
<accession>A0A382SJA7</accession>
<comment type="similarity">
    <text evidence="1">Belongs to the NAD(P)-dependent epimerase/dehydratase family.</text>
</comment>
<evidence type="ECO:0000259" key="2">
    <source>
        <dbReference type="Pfam" id="PF01370"/>
    </source>
</evidence>
<dbReference type="Pfam" id="PF01370">
    <property type="entry name" value="Epimerase"/>
    <property type="match status" value="1"/>
</dbReference>
<evidence type="ECO:0000313" key="3">
    <source>
        <dbReference type="EMBL" id="SVD09946.1"/>
    </source>
</evidence>
<organism evidence="3">
    <name type="scientific">marine metagenome</name>
    <dbReference type="NCBI Taxonomy" id="408172"/>
    <lineage>
        <taxon>unclassified sequences</taxon>
        <taxon>metagenomes</taxon>
        <taxon>ecological metagenomes</taxon>
    </lineage>
</organism>
<proteinExistence type="inferred from homology"/>
<protein>
    <recommendedName>
        <fullName evidence="2">NAD-dependent epimerase/dehydratase domain-containing protein</fullName>
    </recommendedName>
</protein>
<feature type="domain" description="NAD-dependent epimerase/dehydratase" evidence="2">
    <location>
        <begin position="4"/>
        <end position="235"/>
    </location>
</feature>